<reference evidence="7" key="1">
    <citation type="journal article" date="2017" name="bioRxiv">
        <title>Comparative analysis of the genomes of Stylophora pistillata and Acropora digitifera provides evidence for extensive differences between species of corals.</title>
        <authorList>
            <person name="Voolstra C.R."/>
            <person name="Li Y."/>
            <person name="Liew Y.J."/>
            <person name="Baumgarten S."/>
            <person name="Zoccola D."/>
            <person name="Flot J.-F."/>
            <person name="Tambutte S."/>
            <person name="Allemand D."/>
            <person name="Aranda M."/>
        </authorList>
    </citation>
    <scope>NUCLEOTIDE SEQUENCE [LARGE SCALE GENOMIC DNA]</scope>
</reference>
<dbReference type="InterPro" id="IPR027267">
    <property type="entry name" value="AH/BAR_dom_sf"/>
</dbReference>
<dbReference type="InterPro" id="IPR058519">
    <property type="entry name" value="DUF8206"/>
</dbReference>
<dbReference type="Pfam" id="PF18738">
    <property type="entry name" value="HEPN_DZIP3"/>
    <property type="match status" value="1"/>
</dbReference>
<dbReference type="Gene3D" id="2.30.30.40">
    <property type="entry name" value="SH3 Domains"/>
    <property type="match status" value="1"/>
</dbReference>
<evidence type="ECO:0000313" key="6">
    <source>
        <dbReference type="EMBL" id="PFX16408.1"/>
    </source>
</evidence>
<dbReference type="PROSITE" id="PS50002">
    <property type="entry name" value="SH3"/>
    <property type="match status" value="1"/>
</dbReference>
<feature type="compositionally biased region" description="Low complexity" evidence="4">
    <location>
        <begin position="17"/>
        <end position="26"/>
    </location>
</feature>
<name>A0A2B4RJ72_STYPI</name>
<dbReference type="SUPFAM" id="SSF103657">
    <property type="entry name" value="BAR/IMD domain-like"/>
    <property type="match status" value="1"/>
</dbReference>
<evidence type="ECO:0000313" key="7">
    <source>
        <dbReference type="Proteomes" id="UP000225706"/>
    </source>
</evidence>
<dbReference type="InterPro" id="IPR013606">
    <property type="entry name" value="I-BAR_dom"/>
</dbReference>
<proteinExistence type="predicted"/>
<evidence type="ECO:0000256" key="3">
    <source>
        <dbReference type="SAM" id="Coils"/>
    </source>
</evidence>
<dbReference type="InterPro" id="IPR027417">
    <property type="entry name" value="P-loop_NTPase"/>
</dbReference>
<keyword evidence="3" id="KW-0175">Coiled coil</keyword>
<dbReference type="InterPro" id="IPR001452">
    <property type="entry name" value="SH3_domain"/>
</dbReference>
<evidence type="ECO:0000259" key="5">
    <source>
        <dbReference type="PROSITE" id="PS50002"/>
    </source>
</evidence>
<keyword evidence="7" id="KW-1185">Reference proteome</keyword>
<dbReference type="Pfam" id="PF08397">
    <property type="entry name" value="IMD"/>
    <property type="match status" value="1"/>
</dbReference>
<organism evidence="6 7">
    <name type="scientific">Stylophora pistillata</name>
    <name type="common">Smooth cauliflower coral</name>
    <dbReference type="NCBI Taxonomy" id="50429"/>
    <lineage>
        <taxon>Eukaryota</taxon>
        <taxon>Metazoa</taxon>
        <taxon>Cnidaria</taxon>
        <taxon>Anthozoa</taxon>
        <taxon>Hexacorallia</taxon>
        <taxon>Scleractinia</taxon>
        <taxon>Astrocoeniina</taxon>
        <taxon>Pocilloporidae</taxon>
        <taxon>Stylophora</taxon>
    </lineage>
</organism>
<dbReference type="InterPro" id="IPR036028">
    <property type="entry name" value="SH3-like_dom_sf"/>
</dbReference>
<feature type="coiled-coil region" evidence="3">
    <location>
        <begin position="1200"/>
        <end position="1227"/>
    </location>
</feature>
<dbReference type="Pfam" id="PF26633">
    <property type="entry name" value="DUF8206"/>
    <property type="match status" value="1"/>
</dbReference>
<sequence length="1342" mass="152202">MSAPPPYYPANPGHQGGYQAPQAYQPGPYPVTTPPQPGYAPSYHEGAPPGYQPLPTQVPPTTYPSSSQCIFRDLTAALEKSVGEMVIILSLDVDCPICLLVQNVIDMSGVLKELSMSAKNYLKTLQNVRQAATSFYDSLSKVSHMAGQSKGTARPLGPIIADLVVVKREVETRHSDVMKYLQNDLIAPLDIIGDSGVQEVKSLQKIYQQENKTKLELLEKAKAELLRVRKKSQRNKPTEKYEEKEKQCEQRLESCQKGLREFRLDGCRKAMKEEWNRYCFVLDRCSIASRITMEYCEQSAQILREKLPLWFSLIKKKENSVCKVNGSMLNAEIKKDGVTNEKIKLKANFAHTAAETSQLSFKEGDLINPISEVVSGWQYGENLKTNKSGWFPAAYTEEVIGVMTGPSVSHTLPASGVHLRPALDSSAGHKSLKRYSSAGPDALHYPPPDYVELDNKAEVNSLSSTNAPGLSGSNEKSSASMEVRSPLIPPPPPPLPPSFSALGKSEETKTKSPSHEIKPNGEIAEDSPDEKIFMASAATPTFPATKETTNYARLCRLLVDVSSHILRETFEKKRPPGNLDKVFSTSPVQDVLGELRRKKVLNPSQWGKLYPTIKSSVSSNNFDITLLMILLRNICGLVPPSTGWDTLPHTADLSLEADIIRIKCYRNTVHGHASKASVEDPTFNQYWQNIQDALVRLGGAGYQSAIDDLKKECMDPDFEEHYKELLKQWVMDEVSIKERLDVLHDKIEKGIHELGMKIVDPNGRKDNITKTERKEDVFILILGETGVGKSTWINGIANYLKHSSLQAAMDARDFTVLIPFRFAFTSEEGKREEVSFGSDGNEVFATGQSATQSPREYMFETDFARVHLIDTPGIGDCRGTEKDKEHFEDIMAFLGFYDKIHAVVVLLKPNNSRLTVAFRFCVLELLTHLHKSLKCNIIFAFTNSRATFYQPGDTLPVLEELLKENNLREIDVSPYNYFCFDNEAFRFLACIKERITFTAKQINTYAESWDASCETTTKLFQKVMDMKPHETKKTLSLNVARNYILALSKPMGETVELINLNLQKIKEEKEKCKAFDSDINSFRAQLNFKGFDLTIENLDYPMTVCAGQGCKKYVNVGEDRVRHTVYDQICHDHCYLPGVPCETINNPKLHKCSAMDNGRCKKCSHTYKEHMHITYKSNLVEKEFFSRETQRIILEKEDMKSQKKEFIRQLKKRIQELEDEKDYIYESASFFGLFLKKNAMIPYNDYFSEYIDMLIKDEEAKEKKIRDDEKIRKFKTEKKAYEEKKKLLIDTMSSEKNFANSHLEEIYARKEKLCSLKHNGKMLKDALDGVMTTTQKMYKEKR</sequence>
<dbReference type="Gene3D" id="3.40.50.300">
    <property type="entry name" value="P-loop containing nucleotide triphosphate hydrolases"/>
    <property type="match status" value="1"/>
</dbReference>
<evidence type="ECO:0000256" key="4">
    <source>
        <dbReference type="SAM" id="MobiDB-lite"/>
    </source>
</evidence>
<dbReference type="Proteomes" id="UP000225706">
    <property type="component" value="Unassembled WGS sequence"/>
</dbReference>
<feature type="compositionally biased region" description="Basic and acidic residues" evidence="4">
    <location>
        <begin position="504"/>
        <end position="519"/>
    </location>
</feature>
<accession>A0A2B4RJ72</accession>
<dbReference type="Gene3D" id="1.20.1270.60">
    <property type="entry name" value="Arfaptin homology (AH) domain/BAR domain"/>
    <property type="match status" value="1"/>
</dbReference>
<dbReference type="SUPFAM" id="SSF50044">
    <property type="entry name" value="SH3-domain"/>
    <property type="match status" value="1"/>
</dbReference>
<feature type="domain" description="SH3" evidence="5">
    <location>
        <begin position="340"/>
        <end position="401"/>
    </location>
</feature>
<dbReference type="Pfam" id="PF00018">
    <property type="entry name" value="SH3_1"/>
    <property type="match status" value="1"/>
</dbReference>
<dbReference type="PANTHER" id="PTHR32046:SF11">
    <property type="entry name" value="IMMUNE-ASSOCIATED NUCLEOTIDE-BINDING PROTEIN 10-LIKE"/>
    <property type="match status" value="1"/>
</dbReference>
<comment type="caution">
    <text evidence="6">The sequence shown here is derived from an EMBL/GenBank/DDBJ whole genome shotgun (WGS) entry which is preliminary data.</text>
</comment>
<evidence type="ECO:0000256" key="1">
    <source>
        <dbReference type="ARBA" id="ARBA00022443"/>
    </source>
</evidence>
<feature type="compositionally biased region" description="Pro residues" evidence="4">
    <location>
        <begin position="27"/>
        <end position="38"/>
    </location>
</feature>
<evidence type="ECO:0000256" key="2">
    <source>
        <dbReference type="PROSITE-ProRule" id="PRU00192"/>
    </source>
</evidence>
<dbReference type="GO" id="GO:0007009">
    <property type="term" value="P:plasma membrane organization"/>
    <property type="evidence" value="ECO:0007669"/>
    <property type="project" value="InterPro"/>
</dbReference>
<feature type="compositionally biased region" description="Pro residues" evidence="4">
    <location>
        <begin position="487"/>
        <end position="497"/>
    </location>
</feature>
<feature type="region of interest" description="Disordered" evidence="4">
    <location>
        <begin position="430"/>
        <end position="528"/>
    </location>
</feature>
<feature type="compositionally biased region" description="Polar residues" evidence="4">
    <location>
        <begin position="458"/>
        <end position="480"/>
    </location>
</feature>
<dbReference type="InterPro" id="IPR041249">
    <property type="entry name" value="HEPN_DZIP3"/>
</dbReference>
<dbReference type="SUPFAM" id="SSF52540">
    <property type="entry name" value="P-loop containing nucleoside triphosphate hydrolases"/>
    <property type="match status" value="2"/>
</dbReference>
<keyword evidence="1 2" id="KW-0728">SH3 domain</keyword>
<dbReference type="SMART" id="SM00326">
    <property type="entry name" value="SH3"/>
    <property type="match status" value="1"/>
</dbReference>
<dbReference type="EMBL" id="LSMT01000549">
    <property type="protein sequence ID" value="PFX16408.1"/>
    <property type="molecule type" value="Genomic_DNA"/>
</dbReference>
<dbReference type="OrthoDB" id="2386367at2759"/>
<protein>
    <submittedName>
        <fullName evidence="6">Brain-specific angiogenesis inhibitor 1-associated protein 2-like protein 1</fullName>
    </submittedName>
</protein>
<gene>
    <name evidence="6" type="primary">Baiap2l1</name>
    <name evidence="6" type="ORF">AWC38_SpisGene19323</name>
</gene>
<feature type="region of interest" description="Disordered" evidence="4">
    <location>
        <begin position="1"/>
        <end position="51"/>
    </location>
</feature>
<dbReference type="PANTHER" id="PTHR32046">
    <property type="entry name" value="G DOMAIN-CONTAINING PROTEIN"/>
    <property type="match status" value="1"/>
</dbReference>